<keyword evidence="4" id="KW-0547">Nucleotide-binding</keyword>
<feature type="domain" description="AMP-dependent synthetase/ligase" evidence="6">
    <location>
        <begin position="31"/>
        <end position="251"/>
    </location>
</feature>
<evidence type="ECO:0000313" key="8">
    <source>
        <dbReference type="EMBL" id="THX32512.1"/>
    </source>
</evidence>
<dbReference type="EMBL" id="QZAT01000015">
    <property type="protein sequence ID" value="THX32512.1"/>
    <property type="molecule type" value="Genomic_DNA"/>
</dbReference>
<gene>
    <name evidence="8" type="ORF">D6D12_02168</name>
</gene>
<dbReference type="GO" id="GO:0019748">
    <property type="term" value="P:secondary metabolic process"/>
    <property type="evidence" value="ECO:0007669"/>
    <property type="project" value="TreeGrafter"/>
</dbReference>
<dbReference type="PANTHER" id="PTHR24096:SF317">
    <property type="entry name" value="ADENYLATE-FORMING ENZYME AFEA"/>
    <property type="match status" value="1"/>
</dbReference>
<dbReference type="GO" id="GO:0016405">
    <property type="term" value="F:CoA-ligase activity"/>
    <property type="evidence" value="ECO:0007669"/>
    <property type="project" value="TreeGrafter"/>
</dbReference>
<reference evidence="8 9" key="1">
    <citation type="submission" date="2018-10" db="EMBL/GenBank/DDBJ databases">
        <title>Fifty Aureobasidium pullulans genomes reveal a recombining polyextremotolerant generalist.</title>
        <authorList>
            <person name="Gostincar C."/>
            <person name="Turk M."/>
            <person name="Zajc J."/>
            <person name="Gunde-Cimerman N."/>
        </authorList>
    </citation>
    <scope>NUCLEOTIDE SEQUENCE [LARGE SCALE GENOMIC DNA]</scope>
    <source>
        <strain evidence="8 9">EXF-10081</strain>
    </source>
</reference>
<evidence type="ECO:0000256" key="4">
    <source>
        <dbReference type="ARBA" id="ARBA00022741"/>
    </source>
</evidence>
<dbReference type="Proteomes" id="UP000310374">
    <property type="component" value="Unassembled WGS sequence"/>
</dbReference>
<sequence length="433" mass="47571">MVHLPSEYREVPPVDLLSWLFDNTGVDVEKDILIDAANHQSRLNSRQTISLIHKLIAGFRAVGLKPGDCVLVHAFNHILYPILYFGIIGSGGIFVGSNPSYKVTELSHLISIAQPKYAIIEAGLLTKISTALEASISAEQIFVFDPNAGQTIQKELKCWTSLLQYGEQDWIRFNEEAIAKSTIAVLQSTSGTTGLPKVAATSHYALVAAGVAMQCSKPKPYAVSQLISLPLFHSFGASFVQNSAFQSGEPTVMDSHGLEILDEGVAGELQVRGPSTMNGYSRFHDATTGVSTANWLRTGDLGCVKRGNVYILGRMKELIKVRGWQVSPTELEQTLLLHESILDAAVIGVRFPTREFDGELPRAYVVIREGGFGIDEQEVQRFVRDRLASFKALDGGVVFVETIQRNAYGKIMRQPLMERAMAEITTNMTEARI</sequence>
<dbReference type="AlphaFoldDB" id="A0AB74K220"/>
<keyword evidence="5" id="KW-0067">ATP-binding</keyword>
<dbReference type="Pfam" id="PF13193">
    <property type="entry name" value="AMP-binding_C"/>
    <property type="match status" value="1"/>
</dbReference>
<accession>A0AB74K220</accession>
<evidence type="ECO:0000256" key="2">
    <source>
        <dbReference type="ARBA" id="ARBA00006432"/>
    </source>
</evidence>
<dbReference type="SUPFAM" id="SSF56801">
    <property type="entry name" value="Acetyl-CoA synthetase-like"/>
    <property type="match status" value="1"/>
</dbReference>
<dbReference type="InterPro" id="IPR042099">
    <property type="entry name" value="ANL_N_sf"/>
</dbReference>
<keyword evidence="3" id="KW-0436">Ligase</keyword>
<protein>
    <submittedName>
        <fullName evidence="8">Acetyl-CoA synthetase-like protein</fullName>
    </submittedName>
</protein>
<dbReference type="Pfam" id="PF00501">
    <property type="entry name" value="AMP-binding"/>
    <property type="match status" value="1"/>
</dbReference>
<evidence type="ECO:0000313" key="9">
    <source>
        <dbReference type="Proteomes" id="UP000310374"/>
    </source>
</evidence>
<dbReference type="Gene3D" id="3.40.50.12780">
    <property type="entry name" value="N-terminal domain of ligase-like"/>
    <property type="match status" value="1"/>
</dbReference>
<evidence type="ECO:0000256" key="1">
    <source>
        <dbReference type="ARBA" id="ARBA00005179"/>
    </source>
</evidence>
<proteinExistence type="inferred from homology"/>
<dbReference type="PANTHER" id="PTHR24096">
    <property type="entry name" value="LONG-CHAIN-FATTY-ACID--COA LIGASE"/>
    <property type="match status" value="1"/>
</dbReference>
<feature type="domain" description="AMP-binding enzyme C-terminal" evidence="7">
    <location>
        <begin position="330"/>
        <end position="410"/>
    </location>
</feature>
<evidence type="ECO:0000259" key="7">
    <source>
        <dbReference type="Pfam" id="PF13193"/>
    </source>
</evidence>
<name>A0AB74K220_AURPU</name>
<evidence type="ECO:0000256" key="5">
    <source>
        <dbReference type="ARBA" id="ARBA00022840"/>
    </source>
</evidence>
<organism evidence="8 9">
    <name type="scientific">Aureobasidium pullulans</name>
    <name type="common">Black yeast</name>
    <name type="synonym">Pullularia pullulans</name>
    <dbReference type="NCBI Taxonomy" id="5580"/>
    <lineage>
        <taxon>Eukaryota</taxon>
        <taxon>Fungi</taxon>
        <taxon>Dikarya</taxon>
        <taxon>Ascomycota</taxon>
        <taxon>Pezizomycotina</taxon>
        <taxon>Dothideomycetes</taxon>
        <taxon>Dothideomycetidae</taxon>
        <taxon>Dothideales</taxon>
        <taxon>Saccotheciaceae</taxon>
        <taxon>Aureobasidium</taxon>
    </lineage>
</organism>
<dbReference type="InterPro" id="IPR045851">
    <property type="entry name" value="AMP-bd_C_sf"/>
</dbReference>
<evidence type="ECO:0000259" key="6">
    <source>
        <dbReference type="Pfam" id="PF00501"/>
    </source>
</evidence>
<comment type="caution">
    <text evidence="8">The sequence shown here is derived from an EMBL/GenBank/DDBJ whole genome shotgun (WGS) entry which is preliminary data.</text>
</comment>
<dbReference type="GO" id="GO:0005524">
    <property type="term" value="F:ATP binding"/>
    <property type="evidence" value="ECO:0007669"/>
    <property type="project" value="UniProtKB-KW"/>
</dbReference>
<dbReference type="Gene3D" id="3.30.300.30">
    <property type="match status" value="1"/>
</dbReference>
<evidence type="ECO:0000256" key="3">
    <source>
        <dbReference type="ARBA" id="ARBA00022598"/>
    </source>
</evidence>
<dbReference type="Gene3D" id="3.40.50.980">
    <property type="match status" value="2"/>
</dbReference>
<comment type="pathway">
    <text evidence="1">Secondary metabolite biosynthesis.</text>
</comment>
<dbReference type="InterPro" id="IPR025110">
    <property type="entry name" value="AMP-bd_C"/>
</dbReference>
<comment type="similarity">
    <text evidence="2">Belongs to the ATP-dependent AMP-binding enzyme family.</text>
</comment>
<dbReference type="InterPro" id="IPR000873">
    <property type="entry name" value="AMP-dep_synth/lig_dom"/>
</dbReference>